<organism evidence="1 2">
    <name type="scientific">Oedothorax gibbosus</name>
    <dbReference type="NCBI Taxonomy" id="931172"/>
    <lineage>
        <taxon>Eukaryota</taxon>
        <taxon>Metazoa</taxon>
        <taxon>Ecdysozoa</taxon>
        <taxon>Arthropoda</taxon>
        <taxon>Chelicerata</taxon>
        <taxon>Arachnida</taxon>
        <taxon>Araneae</taxon>
        <taxon>Araneomorphae</taxon>
        <taxon>Entelegynae</taxon>
        <taxon>Araneoidea</taxon>
        <taxon>Linyphiidae</taxon>
        <taxon>Erigoninae</taxon>
        <taxon>Oedothorax</taxon>
    </lineage>
</organism>
<sequence length="93" mass="11079">MHIHYKALEVIRISLIRHLQRYAFNWLKEDSSKPEEEYGIRLQRVRGVSPAYDATPTTEDQYLMTRLFDHAHHPTYGVELPFLIYYHTSSLLC</sequence>
<dbReference type="EMBL" id="JAFNEN010000218">
    <property type="protein sequence ID" value="KAG8189300.1"/>
    <property type="molecule type" value="Genomic_DNA"/>
</dbReference>
<evidence type="ECO:0000313" key="2">
    <source>
        <dbReference type="Proteomes" id="UP000827092"/>
    </source>
</evidence>
<proteinExistence type="predicted"/>
<comment type="caution">
    <text evidence="1">The sequence shown here is derived from an EMBL/GenBank/DDBJ whole genome shotgun (WGS) entry which is preliminary data.</text>
</comment>
<evidence type="ECO:0000313" key="1">
    <source>
        <dbReference type="EMBL" id="KAG8189300.1"/>
    </source>
</evidence>
<dbReference type="Proteomes" id="UP000827092">
    <property type="component" value="Unassembled WGS sequence"/>
</dbReference>
<name>A0AAV6UXU5_9ARAC</name>
<keyword evidence="2" id="KW-1185">Reference proteome</keyword>
<gene>
    <name evidence="1" type="ORF">JTE90_019060</name>
</gene>
<dbReference type="AlphaFoldDB" id="A0AAV6UXU5"/>
<reference evidence="1 2" key="1">
    <citation type="journal article" date="2022" name="Nat. Ecol. Evol.">
        <title>A masculinizing supergene underlies an exaggerated male reproductive morph in a spider.</title>
        <authorList>
            <person name="Hendrickx F."/>
            <person name="De Corte Z."/>
            <person name="Sonet G."/>
            <person name="Van Belleghem S.M."/>
            <person name="Kostlbacher S."/>
            <person name="Vangestel C."/>
        </authorList>
    </citation>
    <scope>NUCLEOTIDE SEQUENCE [LARGE SCALE GENOMIC DNA]</scope>
    <source>
        <strain evidence="1">W744_W776</strain>
    </source>
</reference>
<protein>
    <submittedName>
        <fullName evidence="1">Uncharacterized protein</fullName>
    </submittedName>
</protein>
<accession>A0AAV6UXU5</accession>